<proteinExistence type="inferred from homology"/>
<keyword evidence="4" id="KW-0809">Transit peptide</keyword>
<evidence type="ECO:0000256" key="6">
    <source>
        <dbReference type="ARBA" id="ARBA00023136"/>
    </source>
</evidence>
<evidence type="ECO:0000256" key="5">
    <source>
        <dbReference type="ARBA" id="ARBA00023128"/>
    </source>
</evidence>
<gene>
    <name evidence="7" type="ORF">OTU49_001793</name>
</gene>
<keyword evidence="8" id="KW-1185">Reference proteome</keyword>
<reference evidence="7 8" key="1">
    <citation type="journal article" date="2024" name="BMC Genomics">
        <title>Genome assembly of redclaw crayfish (Cherax quadricarinatus) provides insights into its immune adaptation and hypoxia tolerance.</title>
        <authorList>
            <person name="Liu Z."/>
            <person name="Zheng J."/>
            <person name="Li H."/>
            <person name="Fang K."/>
            <person name="Wang S."/>
            <person name="He J."/>
            <person name="Zhou D."/>
            <person name="Weng S."/>
            <person name="Chi M."/>
            <person name="Gu Z."/>
            <person name="He J."/>
            <person name="Li F."/>
            <person name="Wang M."/>
        </authorList>
    </citation>
    <scope>NUCLEOTIDE SEQUENCE [LARGE SCALE GENOMIC DNA]</scope>
    <source>
        <strain evidence="7">ZL_2023a</strain>
    </source>
</reference>
<dbReference type="EMBL" id="JARKIK010000028">
    <property type="protein sequence ID" value="KAK8742309.1"/>
    <property type="molecule type" value="Genomic_DNA"/>
</dbReference>
<evidence type="ECO:0000256" key="4">
    <source>
        <dbReference type="ARBA" id="ARBA00022946"/>
    </source>
</evidence>
<keyword evidence="3" id="KW-0999">Mitochondrion inner membrane</keyword>
<dbReference type="PANTHER" id="PTHR31107:SF2">
    <property type="entry name" value="CYTOCHROME C OXIDASE ASSEMBLY FACTOR 8"/>
    <property type="match status" value="1"/>
</dbReference>
<evidence type="ECO:0000313" key="8">
    <source>
        <dbReference type="Proteomes" id="UP001445076"/>
    </source>
</evidence>
<evidence type="ECO:0000313" key="7">
    <source>
        <dbReference type="EMBL" id="KAK8742310.1"/>
    </source>
</evidence>
<dbReference type="Proteomes" id="UP001445076">
    <property type="component" value="Unassembled WGS sequence"/>
</dbReference>
<keyword evidence="6" id="KW-0472">Membrane</keyword>
<comment type="subcellular location">
    <subcellularLocation>
        <location evidence="1">Mitochondrion inner membrane</location>
        <topology evidence="1">Peripheral membrane protein</topology>
        <orientation evidence="1">Matrix side</orientation>
    </subcellularLocation>
</comment>
<dbReference type="GO" id="GO:0005743">
    <property type="term" value="C:mitochondrial inner membrane"/>
    <property type="evidence" value="ECO:0007669"/>
    <property type="project" value="UniProtKB-SubCell"/>
</dbReference>
<name>A0AAW0XH58_CHEQU</name>
<evidence type="ECO:0000256" key="2">
    <source>
        <dbReference type="ARBA" id="ARBA00005453"/>
    </source>
</evidence>
<evidence type="ECO:0000256" key="1">
    <source>
        <dbReference type="ARBA" id="ARBA00004443"/>
    </source>
</evidence>
<accession>A0AAW0XH58</accession>
<reference evidence="7" key="2">
    <citation type="submission" date="2024-01" db="EMBL/GenBank/DDBJ databases">
        <authorList>
            <person name="He J."/>
            <person name="Wang M."/>
            <person name="Zheng J."/>
            <person name="Liu Z."/>
        </authorList>
    </citation>
    <scope>NUCLEOTIDE SEQUENCE</scope>
    <source>
        <strain evidence="7">ZL_2023a</strain>
        <tissue evidence="7">Muscle</tissue>
    </source>
</reference>
<evidence type="ECO:0000256" key="3">
    <source>
        <dbReference type="ARBA" id="ARBA00022792"/>
    </source>
</evidence>
<dbReference type="EMBL" id="JARKIK010000028">
    <property type="protein sequence ID" value="KAK8742310.1"/>
    <property type="molecule type" value="Genomic_DNA"/>
</dbReference>
<dbReference type="EMBL" id="JARKIK010000028">
    <property type="protein sequence ID" value="KAK8742308.1"/>
    <property type="molecule type" value="Genomic_DNA"/>
</dbReference>
<sequence>MLGLHARNCSLMLERHSVEILPICGFASESTSSASVIRDRKSKKSKEKEINHTAVPIDPQEVKCDCIGPPDPESNLRITKFYIPPNETPLERQYRDARFETQEWNQTFWKDHNTKFKKLKEEFIRVRLREKYGNDTKDRKSLSADEMSEFYKKFLDDHQEVHKEYNREWYKKNANNLLLATRVYFQQRGNKQR</sequence>
<keyword evidence="5" id="KW-0496">Mitochondrion</keyword>
<dbReference type="Pfam" id="PF10231">
    <property type="entry name" value="COA8"/>
    <property type="match status" value="1"/>
</dbReference>
<comment type="similarity">
    <text evidence="2">Belongs to the COA8 family.</text>
</comment>
<dbReference type="InterPro" id="IPR018796">
    <property type="entry name" value="COA8"/>
</dbReference>
<dbReference type="PANTHER" id="PTHR31107">
    <property type="entry name" value="APOPTOGENIC PROTEIN 1, MITOCHONDRIAL"/>
    <property type="match status" value="1"/>
</dbReference>
<protein>
    <submittedName>
        <fullName evidence="7">Uncharacterized protein</fullName>
    </submittedName>
</protein>
<organism evidence="7 8">
    <name type="scientific">Cherax quadricarinatus</name>
    <name type="common">Australian red claw crayfish</name>
    <dbReference type="NCBI Taxonomy" id="27406"/>
    <lineage>
        <taxon>Eukaryota</taxon>
        <taxon>Metazoa</taxon>
        <taxon>Ecdysozoa</taxon>
        <taxon>Arthropoda</taxon>
        <taxon>Crustacea</taxon>
        <taxon>Multicrustacea</taxon>
        <taxon>Malacostraca</taxon>
        <taxon>Eumalacostraca</taxon>
        <taxon>Eucarida</taxon>
        <taxon>Decapoda</taxon>
        <taxon>Pleocyemata</taxon>
        <taxon>Astacidea</taxon>
        <taxon>Parastacoidea</taxon>
        <taxon>Parastacidae</taxon>
        <taxon>Cherax</taxon>
    </lineage>
</organism>
<dbReference type="AlphaFoldDB" id="A0AAW0XH58"/>
<comment type="caution">
    <text evidence="7">The sequence shown here is derived from an EMBL/GenBank/DDBJ whole genome shotgun (WGS) entry which is preliminary data.</text>
</comment>
<dbReference type="GO" id="GO:0097193">
    <property type="term" value="P:intrinsic apoptotic signaling pathway"/>
    <property type="evidence" value="ECO:0007669"/>
    <property type="project" value="InterPro"/>
</dbReference>